<feature type="compositionally biased region" description="Basic and acidic residues" evidence="1">
    <location>
        <begin position="195"/>
        <end position="211"/>
    </location>
</feature>
<dbReference type="SUPFAM" id="SSF81383">
    <property type="entry name" value="F-box domain"/>
    <property type="match status" value="1"/>
</dbReference>
<dbReference type="InterPro" id="IPR001810">
    <property type="entry name" value="F-box_dom"/>
</dbReference>
<dbReference type="Pfam" id="PF00646">
    <property type="entry name" value="F-box"/>
    <property type="match status" value="1"/>
</dbReference>
<dbReference type="PROSITE" id="PS50181">
    <property type="entry name" value="FBOX"/>
    <property type="match status" value="1"/>
</dbReference>
<feature type="compositionally biased region" description="Basic residues" evidence="1">
    <location>
        <begin position="102"/>
        <end position="111"/>
    </location>
</feature>
<feature type="compositionally biased region" description="Polar residues" evidence="1">
    <location>
        <begin position="301"/>
        <end position="319"/>
    </location>
</feature>
<feature type="compositionally biased region" description="Low complexity" evidence="1">
    <location>
        <begin position="786"/>
        <end position="797"/>
    </location>
</feature>
<dbReference type="CDD" id="cd09917">
    <property type="entry name" value="F-box_SF"/>
    <property type="match status" value="1"/>
</dbReference>
<gene>
    <name evidence="3" type="ORF">EPUS_07649</name>
</gene>
<feature type="compositionally biased region" description="Basic and acidic residues" evidence="1">
    <location>
        <begin position="394"/>
        <end position="411"/>
    </location>
</feature>
<feature type="compositionally biased region" description="Basic and acidic residues" evidence="1">
    <location>
        <begin position="347"/>
        <end position="368"/>
    </location>
</feature>
<keyword evidence="4" id="KW-1185">Reference proteome</keyword>
<feature type="region of interest" description="Disordered" evidence="1">
    <location>
        <begin position="166"/>
        <end position="212"/>
    </location>
</feature>
<protein>
    <recommendedName>
        <fullName evidence="2">F-box domain-containing protein</fullName>
    </recommendedName>
</protein>
<feature type="region of interest" description="Disordered" evidence="1">
    <location>
        <begin position="771"/>
        <end position="809"/>
    </location>
</feature>
<dbReference type="EMBL" id="KE720688">
    <property type="protein sequence ID" value="ERF76859.1"/>
    <property type="molecule type" value="Genomic_DNA"/>
</dbReference>
<dbReference type="OrthoDB" id="4194555at2759"/>
<sequence length="1372" mass="152115">MTARRPSRISGDIPNHPQRDEEPLQRLFAMGDDRWEDGVTGNHHDSMHSQTIRVARDLPDETDIPVVHPALTNYGPDSAADFFRQARAYQQPPTQGPASSHLAKRRSRGHKSWLSGPGRLSEAALSTTGQYDTSTEDADLPNPSQVENKFLSDSFGTPWSTRKLWHRPREELAGNNENSVPSRRRAPKRARRTSIHNERYGDDKPQPHDSPRGAAVLRSMRFRQAEMLNQEDYDEERPSDGDALDIWAATTNPEAYSRSNALGSADLTKSSVHNFFRVTREEDVRKNDNLPGVPHLPPNSGDDTPSADHQWSLHQTSRAQRARPGVVSRRSRLPSPPHMSQAYRRQSLRDRAIRPALEPTDHEYRESDGNGNSNEDDFVDGQSFAELSSNIPRSDQRYLGESTSSHDDAEHLMSPNSFAERKKWWRRPASTMSESDLFGPRQSLFRHDQVKGGSQSSDLFQRSRVLSTERNPTPDLDGIEASDNTFALGNTTILSASNYEPTDSAKSHQEPFVCRPRGTGCGWPDIPTEIYLEIARYLSREDALNLRLVCRDFSIAMMGAVFGSVVVPFGKAMYDINAANWERSPRSGSMFAKYGLAIRKFGISFEVDTEMLARAQTKTISDEQSSWWGKYSWPTPVYPRFNHLHKLENLADNISLLKSAMAHLGKTHELGLSIDSGHGWLHGPDISDMALFHVRCGKRTRVFGKILSAGDKRKQAIRLQLFEYAQTRTLHECMQIVQRYDRLFTSDELTFLRSVTVRDLQSFQNIVSQPDFDGQAHTGGAIPSTNATANAAPHANGGPPPPAGPQPLNGGLNGGLNAGMLNLGAAYHQVQQTMFGQIHNNNPPMHANQAQHNAPTVHPAVFHTGLLATLPMQYNPALTNTLPPSHFGQRHAAHERSRNRNHAGVATSSRPAPRSQPQFPIIMNGYNLSAEIGGWCPLIQKKVAPPRSFPLQPGSLTEAQAQWLMETVWAQRAFLSAYITSILANKDCFAQVHSLHIARISSGLLSSLEQKELWQGLPGLTTLSVLVSPDWRAEHITGDQNFNSSMLVSPVDASLQLSAFLKTHIAPLEKLSNLTIGFIGGGEHATGIMARNQHVLPAPISLAPRLWLSNHVSEPDFSTILTFSHIKHLTVQNAWLSPLMLEAFMIRSRDTSLRTLTLKSLSLTATHSQRLVAPLTTATESLEPIHPPSMWLHESLPSTHCWPAIIDRITPGATFLERKYDAGMFGDPYTNPRPSPSFRGFVSRLVFESCGYVRVSGVSIQELNQNDLVLPNTDPMDAGLKARAAALAEKGVMLSDKNPNTGADWPLLGKLTQCIHPIEKRVLEQAWGMRFGWEDDLERWAAVEDGCFEGGTGRFSGVIIGEGGKGIGLGAE</sequence>
<dbReference type="RefSeq" id="XP_007785829.1">
    <property type="nucleotide sequence ID" value="XM_007787639.1"/>
</dbReference>
<feature type="compositionally biased region" description="Basic residues" evidence="1">
    <location>
        <begin position="182"/>
        <end position="194"/>
    </location>
</feature>
<dbReference type="HOGENOM" id="CLU_005477_0_0_1"/>
<proteinExistence type="predicted"/>
<dbReference type="GeneID" id="19242530"/>
<feature type="compositionally biased region" description="Polar residues" evidence="1">
    <location>
        <begin position="124"/>
        <end position="133"/>
    </location>
</feature>
<feature type="region of interest" description="Disordered" evidence="1">
    <location>
        <begin position="1"/>
        <end position="23"/>
    </location>
</feature>
<dbReference type="Proteomes" id="UP000019373">
    <property type="component" value="Unassembled WGS sequence"/>
</dbReference>
<evidence type="ECO:0000313" key="4">
    <source>
        <dbReference type="Proteomes" id="UP000019373"/>
    </source>
</evidence>
<dbReference type="InterPro" id="IPR036047">
    <property type="entry name" value="F-box-like_dom_sf"/>
</dbReference>
<feature type="region of interest" description="Disordered" evidence="1">
    <location>
        <begin position="283"/>
        <end position="415"/>
    </location>
</feature>
<feature type="domain" description="F-box" evidence="2">
    <location>
        <begin position="520"/>
        <end position="565"/>
    </location>
</feature>
<feature type="region of interest" description="Disordered" evidence="1">
    <location>
        <begin position="881"/>
        <end position="916"/>
    </location>
</feature>
<accession>U1I441</accession>
<dbReference type="eggNOG" id="ENOG502SK00">
    <property type="taxonomic scope" value="Eukaryota"/>
</dbReference>
<feature type="compositionally biased region" description="Polar residues" evidence="1">
    <location>
        <begin position="906"/>
        <end position="916"/>
    </location>
</feature>
<evidence type="ECO:0000259" key="2">
    <source>
        <dbReference type="PROSITE" id="PS50181"/>
    </source>
</evidence>
<organism evidence="3 4">
    <name type="scientific">Endocarpon pusillum (strain Z07020 / HMAS-L-300199)</name>
    <name type="common">Lichen-forming fungus</name>
    <dbReference type="NCBI Taxonomy" id="1263415"/>
    <lineage>
        <taxon>Eukaryota</taxon>
        <taxon>Fungi</taxon>
        <taxon>Dikarya</taxon>
        <taxon>Ascomycota</taxon>
        <taxon>Pezizomycotina</taxon>
        <taxon>Eurotiomycetes</taxon>
        <taxon>Chaetothyriomycetidae</taxon>
        <taxon>Verrucariales</taxon>
        <taxon>Verrucariaceae</taxon>
        <taxon>Endocarpon</taxon>
    </lineage>
</organism>
<feature type="region of interest" description="Disordered" evidence="1">
    <location>
        <begin position="89"/>
        <end position="154"/>
    </location>
</feature>
<reference evidence="4" key="1">
    <citation type="journal article" date="2014" name="BMC Genomics">
        <title>Genome characteristics reveal the impact of lichenization on lichen-forming fungus Endocarpon pusillum Hedwig (Verrucariales, Ascomycota).</title>
        <authorList>
            <person name="Wang Y.-Y."/>
            <person name="Liu B."/>
            <person name="Zhang X.-Y."/>
            <person name="Zhou Q.-M."/>
            <person name="Zhang T."/>
            <person name="Li H."/>
            <person name="Yu Y.-F."/>
            <person name="Zhang X.-L."/>
            <person name="Hao X.-Y."/>
            <person name="Wang M."/>
            <person name="Wang L."/>
            <person name="Wei J.-C."/>
        </authorList>
    </citation>
    <scope>NUCLEOTIDE SEQUENCE [LARGE SCALE GENOMIC DNA]</scope>
    <source>
        <strain evidence="4">Z07020 / HMAS-L-300199</strain>
    </source>
</reference>
<evidence type="ECO:0000313" key="3">
    <source>
        <dbReference type="EMBL" id="ERF76859.1"/>
    </source>
</evidence>
<evidence type="ECO:0000256" key="1">
    <source>
        <dbReference type="SAM" id="MobiDB-lite"/>
    </source>
</evidence>
<name>U1I441_ENDPU</name>